<proteinExistence type="inferred from homology"/>
<keyword evidence="6" id="KW-1185">Reference proteome</keyword>
<dbReference type="Proteomes" id="UP001187192">
    <property type="component" value="Unassembled WGS sequence"/>
</dbReference>
<dbReference type="InterPro" id="IPR001852">
    <property type="entry name" value="PdxS/SNZ"/>
</dbReference>
<evidence type="ECO:0000256" key="3">
    <source>
        <dbReference type="SAM" id="MobiDB-lite"/>
    </source>
</evidence>
<evidence type="ECO:0000259" key="4">
    <source>
        <dbReference type="Pfam" id="PF01680"/>
    </source>
</evidence>
<accession>A0AA88E2D5</accession>
<dbReference type="InterPro" id="IPR033755">
    <property type="entry name" value="PdxS/SNZ_N"/>
</dbReference>
<evidence type="ECO:0000256" key="1">
    <source>
        <dbReference type="ARBA" id="ARBA00007281"/>
    </source>
</evidence>
<dbReference type="InterPro" id="IPR013785">
    <property type="entry name" value="Aldolase_TIM"/>
</dbReference>
<dbReference type="PROSITE" id="PS51129">
    <property type="entry name" value="PDXS_SNZ_2"/>
    <property type="match status" value="1"/>
</dbReference>
<dbReference type="Gene3D" id="3.20.20.70">
    <property type="entry name" value="Aldolase class I"/>
    <property type="match status" value="1"/>
</dbReference>
<dbReference type="EMBL" id="BTGU01000323">
    <property type="protein sequence ID" value="GMN66428.1"/>
    <property type="molecule type" value="Genomic_DNA"/>
</dbReference>
<comment type="caution">
    <text evidence="5">The sequence shown here is derived from an EMBL/GenBank/DDBJ whole genome shotgun (WGS) entry which is preliminary data.</text>
</comment>
<feature type="domain" description="PdxS/SNZ N-terminal" evidence="4">
    <location>
        <begin position="214"/>
        <end position="242"/>
    </location>
</feature>
<gene>
    <name evidence="5" type="ORF">TIFTF001_035494</name>
</gene>
<sequence>MVEDEFGGRSYGDDDNENGEPRLVHDFLRRDFVVSNFAIYSPTTTLELLLVMDCYSTRGRVGRTRPIGPLPPQPPGLTRYGSALSSLLATTIDAIIEAEGEFDTNLRSPSLLGDGHGHGHGHYFSGEPPRRTTTTRPPGGHRPAKPASNPERPSTSTSRRRRPPSTSPTVMGCRVDDAGARRRETNKRRRERRHHSLGHLCRSSQARRGRRSLRDFRAPFVCGCCNLGEALRRVREGAAMGEEGGRSRAVDEHQMANRETKYSLPWICCKVNQVWFTVQRFKGALELNSISKRFELSLNSKI</sequence>
<dbReference type="Pfam" id="PF01680">
    <property type="entry name" value="SOR_SNZ"/>
    <property type="match status" value="1"/>
</dbReference>
<protein>
    <recommendedName>
        <fullName evidence="4">PdxS/SNZ N-terminal domain-containing protein</fullName>
    </recommendedName>
</protein>
<evidence type="ECO:0000256" key="2">
    <source>
        <dbReference type="PROSITE-ProRule" id="PRU00481"/>
    </source>
</evidence>
<dbReference type="GO" id="GO:0042823">
    <property type="term" value="P:pyridoxal phosphate biosynthetic process"/>
    <property type="evidence" value="ECO:0007669"/>
    <property type="project" value="InterPro"/>
</dbReference>
<comment type="similarity">
    <text evidence="1 2">Belongs to the PdxS/SNZ family.</text>
</comment>
<feature type="compositionally biased region" description="Basic residues" evidence="3">
    <location>
        <begin position="184"/>
        <end position="197"/>
    </location>
</feature>
<evidence type="ECO:0000313" key="6">
    <source>
        <dbReference type="Proteomes" id="UP001187192"/>
    </source>
</evidence>
<dbReference type="AlphaFoldDB" id="A0AA88E2D5"/>
<name>A0AA88E2D5_FICCA</name>
<evidence type="ECO:0000313" key="5">
    <source>
        <dbReference type="EMBL" id="GMN66428.1"/>
    </source>
</evidence>
<feature type="region of interest" description="Disordered" evidence="3">
    <location>
        <begin position="107"/>
        <end position="208"/>
    </location>
</feature>
<feature type="compositionally biased region" description="Basic and acidic residues" evidence="3">
    <location>
        <begin position="174"/>
        <end position="183"/>
    </location>
</feature>
<reference evidence="5" key="1">
    <citation type="submission" date="2023-07" db="EMBL/GenBank/DDBJ databases">
        <title>draft genome sequence of fig (Ficus carica).</title>
        <authorList>
            <person name="Takahashi T."/>
            <person name="Nishimura K."/>
        </authorList>
    </citation>
    <scope>NUCLEOTIDE SEQUENCE</scope>
</reference>
<organism evidence="5 6">
    <name type="scientific">Ficus carica</name>
    <name type="common">Common fig</name>
    <dbReference type="NCBI Taxonomy" id="3494"/>
    <lineage>
        <taxon>Eukaryota</taxon>
        <taxon>Viridiplantae</taxon>
        <taxon>Streptophyta</taxon>
        <taxon>Embryophyta</taxon>
        <taxon>Tracheophyta</taxon>
        <taxon>Spermatophyta</taxon>
        <taxon>Magnoliopsida</taxon>
        <taxon>eudicotyledons</taxon>
        <taxon>Gunneridae</taxon>
        <taxon>Pentapetalae</taxon>
        <taxon>rosids</taxon>
        <taxon>fabids</taxon>
        <taxon>Rosales</taxon>
        <taxon>Moraceae</taxon>
        <taxon>Ficeae</taxon>
        <taxon>Ficus</taxon>
    </lineage>
</organism>